<dbReference type="GO" id="GO:0005886">
    <property type="term" value="C:plasma membrane"/>
    <property type="evidence" value="ECO:0007669"/>
    <property type="project" value="TreeGrafter"/>
</dbReference>
<keyword evidence="3" id="KW-0067">ATP-binding</keyword>
<evidence type="ECO:0000259" key="4">
    <source>
        <dbReference type="SMART" id="SM00382"/>
    </source>
</evidence>
<dbReference type="AlphaFoldDB" id="A0A226C2K6"/>
<proteinExistence type="inferred from homology"/>
<dbReference type="OrthoDB" id="9808272at2"/>
<dbReference type="Gene3D" id="3.30.300.160">
    <property type="entry name" value="Type II secretion system, protein E, N-terminal domain"/>
    <property type="match status" value="1"/>
</dbReference>
<evidence type="ECO:0000256" key="3">
    <source>
        <dbReference type="ARBA" id="ARBA00022840"/>
    </source>
</evidence>
<reference evidence="5 6" key="1">
    <citation type="submission" date="2017-06" db="EMBL/GenBank/DDBJ databases">
        <title>Draft Genome Sequence of Natranaerobius trueperi halophilic, alkalithermophilic bacteria from soda lakes.</title>
        <authorList>
            <person name="Zhao B."/>
        </authorList>
    </citation>
    <scope>NUCLEOTIDE SEQUENCE [LARGE SCALE GENOMIC DNA]</scope>
    <source>
        <strain evidence="5 6">DSM 18760</strain>
    </source>
</reference>
<dbReference type="CDD" id="cd01129">
    <property type="entry name" value="PulE-GspE-like"/>
    <property type="match status" value="1"/>
</dbReference>
<evidence type="ECO:0000313" key="6">
    <source>
        <dbReference type="Proteomes" id="UP000214588"/>
    </source>
</evidence>
<organism evidence="5 6">
    <name type="scientific">Natranaerobius trueperi</name>
    <dbReference type="NCBI Taxonomy" id="759412"/>
    <lineage>
        <taxon>Bacteria</taxon>
        <taxon>Bacillati</taxon>
        <taxon>Bacillota</taxon>
        <taxon>Clostridia</taxon>
        <taxon>Natranaerobiales</taxon>
        <taxon>Natranaerobiaceae</taxon>
        <taxon>Natranaerobius</taxon>
    </lineage>
</organism>
<dbReference type="GO" id="GO:0005524">
    <property type="term" value="F:ATP binding"/>
    <property type="evidence" value="ECO:0007669"/>
    <property type="project" value="UniProtKB-KW"/>
</dbReference>
<sequence>MKIRTLLGEYLIKAGIITETQLEKALNEQKSMSTKKPLGKLLVENGYVTEEEIAKAIADQTGVPYISMDDFEVDESAMYLLDSNKVEQYNALPIGFENDKLITVMSRPKDVMIIDDLRLLTGFDIKPVIVTDSVLEYMINRYLNDDIDVEQTDDSKTERAEEEQGLITTGDSLQEKPAVMLANTIFHRAVRGGASDIHLEPLENGFRVRFRIDGVLHQVMNPPKSMHPPLVSRIKVMANMDIAMKRVPQDGRITLKVQDKTVDVRVASLPTPYGEKLTLRILDREAHLFTLADLGLPDKESEQLNTLIDVPYGFILVTGPTGSGKSTTLYAILNYLNTVDKHIITLEDPVERRINGINQVQVHSQAGMTFSSGLRSILRNDPDIAMVGEIRDYETARIAIETSLTGHLVFSTLHTNNAAGALSRLTDMGIEPYLTTSSLVFVLAQRLVRNLCNNCKKQYQMSKEELLESIPNFPISEDESECITLYKPGSCAKCGETGYTGRTGIYELLPVTESIAQMVLERRSTREIDNAAKEEGMKSLRKSGLEKVKSGLTSLEEVLRVAK</sequence>
<accession>A0A226C2K6</accession>
<dbReference type="Pfam" id="PF00437">
    <property type="entry name" value="T2SSE"/>
    <property type="match status" value="1"/>
</dbReference>
<dbReference type="FunFam" id="3.40.50.300:FF:000398">
    <property type="entry name" value="Type IV pilus assembly ATPase PilB"/>
    <property type="match status" value="1"/>
</dbReference>
<keyword evidence="2" id="KW-0547">Nucleotide-binding</keyword>
<name>A0A226C2K6_9FIRM</name>
<gene>
    <name evidence="5" type="ORF">CDO51_02430</name>
</gene>
<dbReference type="InterPro" id="IPR003593">
    <property type="entry name" value="AAA+_ATPase"/>
</dbReference>
<evidence type="ECO:0000313" key="5">
    <source>
        <dbReference type="EMBL" id="OWZ84637.1"/>
    </source>
</evidence>
<dbReference type="InterPro" id="IPR037257">
    <property type="entry name" value="T2SS_E_N_sf"/>
</dbReference>
<dbReference type="Proteomes" id="UP000214588">
    <property type="component" value="Unassembled WGS sequence"/>
</dbReference>
<dbReference type="SUPFAM" id="SSF160246">
    <property type="entry name" value="EspE N-terminal domain-like"/>
    <property type="match status" value="1"/>
</dbReference>
<dbReference type="Gene3D" id="3.40.50.300">
    <property type="entry name" value="P-loop containing nucleotide triphosphate hydrolases"/>
    <property type="match status" value="1"/>
</dbReference>
<keyword evidence="6" id="KW-1185">Reference proteome</keyword>
<comment type="caution">
    <text evidence="5">The sequence shown here is derived from an EMBL/GenBank/DDBJ whole genome shotgun (WGS) entry which is preliminary data.</text>
</comment>
<protein>
    <submittedName>
        <fullName evidence="5">Type II secretion system protein GspE</fullName>
    </submittedName>
</protein>
<dbReference type="SUPFAM" id="SSF52540">
    <property type="entry name" value="P-loop containing nucleoside triphosphate hydrolases"/>
    <property type="match status" value="1"/>
</dbReference>
<dbReference type="GO" id="GO:0016887">
    <property type="term" value="F:ATP hydrolysis activity"/>
    <property type="evidence" value="ECO:0007669"/>
    <property type="project" value="TreeGrafter"/>
</dbReference>
<dbReference type="PANTHER" id="PTHR30258:SF3">
    <property type="entry name" value="SLL1921 PROTEIN"/>
    <property type="match status" value="1"/>
</dbReference>
<dbReference type="PANTHER" id="PTHR30258">
    <property type="entry name" value="TYPE II SECRETION SYSTEM PROTEIN GSPE-RELATED"/>
    <property type="match status" value="1"/>
</dbReference>
<dbReference type="Gene3D" id="3.30.450.90">
    <property type="match status" value="1"/>
</dbReference>
<feature type="domain" description="AAA+ ATPase" evidence="4">
    <location>
        <begin position="311"/>
        <end position="432"/>
    </location>
</feature>
<comment type="similarity">
    <text evidence="1">Belongs to the GSP E family.</text>
</comment>
<dbReference type="InterPro" id="IPR007831">
    <property type="entry name" value="T2SS_GspE_N"/>
</dbReference>
<evidence type="ECO:0000256" key="2">
    <source>
        <dbReference type="ARBA" id="ARBA00022741"/>
    </source>
</evidence>
<dbReference type="SMART" id="SM00382">
    <property type="entry name" value="AAA"/>
    <property type="match status" value="1"/>
</dbReference>
<dbReference type="RefSeq" id="WP_089022707.1">
    <property type="nucleotide sequence ID" value="NZ_NIQC01000003.1"/>
</dbReference>
<dbReference type="FunFam" id="3.30.450.90:FF:000001">
    <property type="entry name" value="Type II secretion system ATPase GspE"/>
    <property type="match status" value="1"/>
</dbReference>
<dbReference type="InterPro" id="IPR027417">
    <property type="entry name" value="P-loop_NTPase"/>
</dbReference>
<dbReference type="EMBL" id="NIQC01000003">
    <property type="protein sequence ID" value="OWZ84637.1"/>
    <property type="molecule type" value="Genomic_DNA"/>
</dbReference>
<evidence type="ECO:0000256" key="1">
    <source>
        <dbReference type="ARBA" id="ARBA00006611"/>
    </source>
</evidence>
<dbReference type="Pfam" id="PF05157">
    <property type="entry name" value="MshEN"/>
    <property type="match status" value="1"/>
</dbReference>
<dbReference type="InterPro" id="IPR001482">
    <property type="entry name" value="T2SS/T4SS_dom"/>
</dbReference>